<evidence type="ECO:0000256" key="6">
    <source>
        <dbReference type="SAM" id="SignalP"/>
    </source>
</evidence>
<dbReference type="PANTHER" id="PTHR30238">
    <property type="entry name" value="MEMBRANE BOUND PREDICTED REDOX MODULATOR"/>
    <property type="match status" value="1"/>
</dbReference>
<dbReference type="InterPro" id="IPR005496">
    <property type="entry name" value="Integral_membrane_TerC"/>
</dbReference>
<dbReference type="Proteomes" id="UP001515480">
    <property type="component" value="Unassembled WGS sequence"/>
</dbReference>
<evidence type="ECO:0000256" key="4">
    <source>
        <dbReference type="ARBA" id="ARBA00023136"/>
    </source>
</evidence>
<feature type="transmembrane region" description="Helical" evidence="5">
    <location>
        <begin position="277"/>
        <end position="297"/>
    </location>
</feature>
<dbReference type="PANTHER" id="PTHR30238:SF0">
    <property type="entry name" value="THYLAKOID MEMBRANE PROTEIN TERC, CHLOROPLASTIC"/>
    <property type="match status" value="1"/>
</dbReference>
<evidence type="ECO:0000256" key="5">
    <source>
        <dbReference type="SAM" id="Phobius"/>
    </source>
</evidence>
<proteinExistence type="predicted"/>
<dbReference type="Pfam" id="PF03741">
    <property type="entry name" value="TerC"/>
    <property type="match status" value="1"/>
</dbReference>
<dbReference type="NCBIfam" id="TIGR03718">
    <property type="entry name" value="R_switched_Alx"/>
    <property type="match status" value="1"/>
</dbReference>
<dbReference type="AlphaFoldDB" id="A0AB34IJ73"/>
<keyword evidence="3 5" id="KW-1133">Transmembrane helix</keyword>
<feature type="transmembrane region" description="Helical" evidence="5">
    <location>
        <begin position="150"/>
        <end position="172"/>
    </location>
</feature>
<organism evidence="7 8">
    <name type="scientific">Prymnesium parvum</name>
    <name type="common">Toxic golden alga</name>
    <dbReference type="NCBI Taxonomy" id="97485"/>
    <lineage>
        <taxon>Eukaryota</taxon>
        <taxon>Haptista</taxon>
        <taxon>Haptophyta</taxon>
        <taxon>Prymnesiophyceae</taxon>
        <taxon>Prymnesiales</taxon>
        <taxon>Prymnesiaceae</taxon>
        <taxon>Prymnesium</taxon>
    </lineage>
</organism>
<dbReference type="InterPro" id="IPR022369">
    <property type="entry name" value="Integral_membrane_TerC_rswitch"/>
</dbReference>
<reference evidence="7 8" key="1">
    <citation type="journal article" date="2024" name="Science">
        <title>Giant polyketide synthase enzymes in the biosynthesis of giant marine polyether toxins.</title>
        <authorList>
            <person name="Fallon T.R."/>
            <person name="Shende V.V."/>
            <person name="Wierzbicki I.H."/>
            <person name="Pendleton A.L."/>
            <person name="Watervoot N.F."/>
            <person name="Auber R.P."/>
            <person name="Gonzalez D.J."/>
            <person name="Wisecaver J.H."/>
            <person name="Moore B.S."/>
        </authorList>
    </citation>
    <scope>NUCLEOTIDE SEQUENCE [LARGE SCALE GENOMIC DNA]</scope>
    <source>
        <strain evidence="7 8">12B1</strain>
    </source>
</reference>
<evidence type="ECO:0000256" key="2">
    <source>
        <dbReference type="ARBA" id="ARBA00022692"/>
    </source>
</evidence>
<feature type="chain" id="PRO_5044227812" evidence="6">
    <location>
        <begin position="24"/>
        <end position="362"/>
    </location>
</feature>
<protein>
    <submittedName>
        <fullName evidence="7">Uncharacterized protein</fullName>
    </submittedName>
</protein>
<evidence type="ECO:0000313" key="8">
    <source>
        <dbReference type="Proteomes" id="UP001515480"/>
    </source>
</evidence>
<sequence length="362" mass="38466">MRTANRSVLHWTLRLALASTASAWSTAGLRCSHAAPRPALPQPPPAAALAPPLRACVGMSDTAKSKVKCMEAASSDAEPLEIQQALQQTAYAVLAASAFCGGVLAFRGSTDASAWLAAYVLEESLSVDNLFVFTLIFDYFRTPAYAQPRVLRWGLIAAVILRACFICAGLAVIERFQGVLLLFSAVLLYSAYGILVGDDKEEEADLSDNGVVKFTQKYLPFPTSTEYNGDQFFTSSADGGATLATPLLLALVCVEISDVLFAVDSVPAVFGVTTDPFIALTSNAFALLGLRSLYTIIAQGIDQFHYLQTSIALVLGFIGVKLIAAFAGYEVDTVVSLAIVLATLGGGIGFSLLFPDEETEQH</sequence>
<dbReference type="EMBL" id="JBGBPQ010000026">
    <property type="protein sequence ID" value="KAL1498971.1"/>
    <property type="molecule type" value="Genomic_DNA"/>
</dbReference>
<keyword evidence="4 5" id="KW-0472">Membrane</keyword>
<evidence type="ECO:0000256" key="3">
    <source>
        <dbReference type="ARBA" id="ARBA00022989"/>
    </source>
</evidence>
<keyword evidence="2 5" id="KW-0812">Transmembrane</keyword>
<dbReference type="GO" id="GO:0016020">
    <property type="term" value="C:membrane"/>
    <property type="evidence" value="ECO:0007669"/>
    <property type="project" value="UniProtKB-SubCell"/>
</dbReference>
<feature type="transmembrane region" description="Helical" evidence="5">
    <location>
        <begin position="179"/>
        <end position="197"/>
    </location>
</feature>
<evidence type="ECO:0000313" key="7">
    <source>
        <dbReference type="EMBL" id="KAL1498971.1"/>
    </source>
</evidence>
<accession>A0AB34IJ73</accession>
<evidence type="ECO:0000256" key="1">
    <source>
        <dbReference type="ARBA" id="ARBA00004141"/>
    </source>
</evidence>
<keyword evidence="8" id="KW-1185">Reference proteome</keyword>
<feature type="signal peptide" evidence="6">
    <location>
        <begin position="1"/>
        <end position="23"/>
    </location>
</feature>
<comment type="caution">
    <text evidence="7">The sequence shown here is derived from an EMBL/GenBank/DDBJ whole genome shotgun (WGS) entry which is preliminary data.</text>
</comment>
<name>A0AB34IJ73_PRYPA</name>
<feature type="transmembrane region" description="Helical" evidence="5">
    <location>
        <begin position="335"/>
        <end position="354"/>
    </location>
</feature>
<feature type="transmembrane region" description="Helical" evidence="5">
    <location>
        <begin position="309"/>
        <end position="329"/>
    </location>
</feature>
<keyword evidence="6" id="KW-0732">Signal</keyword>
<comment type="subcellular location">
    <subcellularLocation>
        <location evidence="1">Membrane</location>
        <topology evidence="1">Multi-pass membrane protein</topology>
    </subcellularLocation>
</comment>
<gene>
    <name evidence="7" type="ORF">AB1Y20_013491</name>
</gene>